<dbReference type="EMBL" id="BAABJP010000004">
    <property type="protein sequence ID" value="GAA5148856.1"/>
    <property type="molecule type" value="Genomic_DNA"/>
</dbReference>
<keyword evidence="1" id="KW-0732">Signal</keyword>
<feature type="chain" id="PRO_5047243662" description="SnoaL-like domain-containing protein" evidence="1">
    <location>
        <begin position="30"/>
        <end position="194"/>
    </location>
</feature>
<dbReference type="Proteomes" id="UP001428817">
    <property type="component" value="Unassembled WGS sequence"/>
</dbReference>
<dbReference type="InterPro" id="IPR032710">
    <property type="entry name" value="NTF2-like_dom_sf"/>
</dbReference>
<sequence length="194" mass="21039">MPAPSRRNFLIGTGAVAALWLAGTVPANAAPPLVPIRSGPGPALQSDNVSPEVAAVAIAQIKQVKARYFRAIDTKNWDLLGDQLTGDVTVDTTDSAGPILTGRAVFVNFLKVSLALNRTVHHGHTPEIEVTSPTTAKVVWAMQDLLIYPAGLRVIGFGHYHEDYRVEDGQWRIAYSKLTRLYLDPLGQRALFGM</sequence>
<gene>
    <name evidence="3" type="ORF">GCM10023321_11770</name>
</gene>
<name>A0ABP9PM00_9PSEU</name>
<feature type="signal peptide" evidence="1">
    <location>
        <begin position="1"/>
        <end position="29"/>
    </location>
</feature>
<protein>
    <recommendedName>
        <fullName evidence="2">SnoaL-like domain-containing protein</fullName>
    </recommendedName>
</protein>
<dbReference type="InterPro" id="IPR006311">
    <property type="entry name" value="TAT_signal"/>
</dbReference>
<evidence type="ECO:0000313" key="3">
    <source>
        <dbReference type="EMBL" id="GAA5148856.1"/>
    </source>
</evidence>
<organism evidence="3 4">
    <name type="scientific">Pseudonocardia eucalypti</name>
    <dbReference type="NCBI Taxonomy" id="648755"/>
    <lineage>
        <taxon>Bacteria</taxon>
        <taxon>Bacillati</taxon>
        <taxon>Actinomycetota</taxon>
        <taxon>Actinomycetes</taxon>
        <taxon>Pseudonocardiales</taxon>
        <taxon>Pseudonocardiaceae</taxon>
        <taxon>Pseudonocardia</taxon>
    </lineage>
</organism>
<evidence type="ECO:0000259" key="2">
    <source>
        <dbReference type="Pfam" id="PF13577"/>
    </source>
</evidence>
<dbReference type="Gene3D" id="3.10.450.50">
    <property type="match status" value="1"/>
</dbReference>
<reference evidence="4" key="1">
    <citation type="journal article" date="2019" name="Int. J. Syst. Evol. Microbiol.">
        <title>The Global Catalogue of Microorganisms (GCM) 10K type strain sequencing project: providing services to taxonomists for standard genome sequencing and annotation.</title>
        <authorList>
            <consortium name="The Broad Institute Genomics Platform"/>
            <consortium name="The Broad Institute Genome Sequencing Center for Infectious Disease"/>
            <person name="Wu L."/>
            <person name="Ma J."/>
        </authorList>
    </citation>
    <scope>NUCLEOTIDE SEQUENCE [LARGE SCALE GENOMIC DNA]</scope>
    <source>
        <strain evidence="4">JCM 18303</strain>
    </source>
</reference>
<feature type="domain" description="SnoaL-like" evidence="2">
    <location>
        <begin position="57"/>
        <end position="175"/>
    </location>
</feature>
<dbReference type="PROSITE" id="PS51318">
    <property type="entry name" value="TAT"/>
    <property type="match status" value="1"/>
</dbReference>
<keyword evidence="4" id="KW-1185">Reference proteome</keyword>
<dbReference type="SUPFAM" id="SSF54427">
    <property type="entry name" value="NTF2-like"/>
    <property type="match status" value="1"/>
</dbReference>
<dbReference type="Pfam" id="PF13577">
    <property type="entry name" value="SnoaL_4"/>
    <property type="match status" value="1"/>
</dbReference>
<comment type="caution">
    <text evidence="3">The sequence shown here is derived from an EMBL/GenBank/DDBJ whole genome shotgun (WGS) entry which is preliminary data.</text>
</comment>
<evidence type="ECO:0000313" key="4">
    <source>
        <dbReference type="Proteomes" id="UP001428817"/>
    </source>
</evidence>
<proteinExistence type="predicted"/>
<evidence type="ECO:0000256" key="1">
    <source>
        <dbReference type="SAM" id="SignalP"/>
    </source>
</evidence>
<dbReference type="InterPro" id="IPR037401">
    <property type="entry name" value="SnoaL-like"/>
</dbReference>
<dbReference type="CDD" id="cd00531">
    <property type="entry name" value="NTF2_like"/>
    <property type="match status" value="1"/>
</dbReference>
<accession>A0ABP9PM00</accession>